<gene>
    <name evidence="4" type="ORF">MNBD_BACTEROID07-1514</name>
</gene>
<dbReference type="InterPro" id="IPR042099">
    <property type="entry name" value="ANL_N_sf"/>
</dbReference>
<dbReference type="Gene3D" id="3.40.50.12780">
    <property type="entry name" value="N-terminal domain of ligase-like"/>
    <property type="match status" value="1"/>
</dbReference>
<dbReference type="EC" id="6.2.1.3" evidence="4"/>
<keyword evidence="2" id="KW-0067">ATP-binding</keyword>
<dbReference type="AlphaFoldDB" id="A0A3B0UYY4"/>
<dbReference type="SUPFAM" id="SSF56801">
    <property type="entry name" value="Acetyl-CoA synthetase-like"/>
    <property type="match status" value="1"/>
</dbReference>
<keyword evidence="1" id="KW-0547">Nucleotide-binding</keyword>
<organism evidence="4">
    <name type="scientific">hydrothermal vent metagenome</name>
    <dbReference type="NCBI Taxonomy" id="652676"/>
    <lineage>
        <taxon>unclassified sequences</taxon>
        <taxon>metagenomes</taxon>
        <taxon>ecological metagenomes</taxon>
    </lineage>
</organism>
<sequence length="637" mass="72159">MMKTIPELFEGSVAKYPDNVLVWEKEDGQYKGISFSEIKKRVYRFTAGLMALGVEKGDRIALLSEGRSEWLISELAILYLGAINIPLSVKINEPDELSFRIKHAECRWVICSERQAEKVRNIKKNIPKVGTFIIIGRANTLNKQEKSYRDIFENGEKRLPELKEKITRIWQSVKPDDLANISYTSGTTADPKGIMLSHRNYTANVEQANTLMNVTEDFVTLLILPWDHSFAHTVGLYTLIRQGASMAVVEVGKTLMETLRNIPKNIKEVKPTFLLSVPALSKNFRKNIEAGIHAKGKITEALFRQALKTAYAYNGIGWDKGKGWRKILKPMVQLYDKILFSKIREGFGGRLQFFVGGGALLDIDLQRFFYAIGIPVYQGYGLSEASPVISSNGPDLHKMGSSGYLVKNIELKICDEKGNQLPQGEKGEIVIRGENVMKGYWKNETATAEALKDGWLYTGDMGFMDKDGFLYVLGRFKSLLIGNDGEKYSPEGIEEALVEQSRYIEQCMLFNNQSAYTTGLVYPNIPALKAALKELDLTNENTDYARIMLELIKTDIDQFLSGGRYENMFPGRWLPAAVGIMEEPFTEENHMLNSTMKMVRNRVVEHYKELIDYLYSASGKDILNDKNMKVIQKMIKN</sequence>
<proteinExistence type="predicted"/>
<dbReference type="EMBL" id="UOET01000432">
    <property type="protein sequence ID" value="VAW29819.1"/>
    <property type="molecule type" value="Genomic_DNA"/>
</dbReference>
<dbReference type="PANTHER" id="PTHR43272">
    <property type="entry name" value="LONG-CHAIN-FATTY-ACID--COA LIGASE"/>
    <property type="match status" value="1"/>
</dbReference>
<name>A0A3B0UYY4_9ZZZZ</name>
<dbReference type="GO" id="GO:0016020">
    <property type="term" value="C:membrane"/>
    <property type="evidence" value="ECO:0007669"/>
    <property type="project" value="TreeGrafter"/>
</dbReference>
<evidence type="ECO:0000259" key="3">
    <source>
        <dbReference type="Pfam" id="PF00501"/>
    </source>
</evidence>
<dbReference type="GO" id="GO:0005524">
    <property type="term" value="F:ATP binding"/>
    <property type="evidence" value="ECO:0007669"/>
    <property type="project" value="UniProtKB-KW"/>
</dbReference>
<dbReference type="PANTHER" id="PTHR43272:SF33">
    <property type="entry name" value="AMP-BINDING DOMAIN-CONTAINING PROTEIN-RELATED"/>
    <property type="match status" value="1"/>
</dbReference>
<evidence type="ECO:0000256" key="2">
    <source>
        <dbReference type="ARBA" id="ARBA00022840"/>
    </source>
</evidence>
<dbReference type="InterPro" id="IPR000873">
    <property type="entry name" value="AMP-dep_synth/lig_dom"/>
</dbReference>
<dbReference type="GO" id="GO:0004467">
    <property type="term" value="F:long-chain fatty acid-CoA ligase activity"/>
    <property type="evidence" value="ECO:0007669"/>
    <property type="project" value="UniProtKB-EC"/>
</dbReference>
<keyword evidence="4" id="KW-0436">Ligase</keyword>
<protein>
    <submittedName>
        <fullName evidence="4">Long-chain-fatty-acid--CoA ligase</fullName>
        <ecNumber evidence="4">6.2.1.3</ecNumber>
    </submittedName>
</protein>
<reference evidence="4" key="1">
    <citation type="submission" date="2018-06" db="EMBL/GenBank/DDBJ databases">
        <authorList>
            <person name="Zhirakovskaya E."/>
        </authorList>
    </citation>
    <scope>NUCLEOTIDE SEQUENCE</scope>
</reference>
<feature type="domain" description="AMP-dependent synthetase/ligase" evidence="3">
    <location>
        <begin position="9"/>
        <end position="441"/>
    </location>
</feature>
<evidence type="ECO:0000256" key="1">
    <source>
        <dbReference type="ARBA" id="ARBA00022741"/>
    </source>
</evidence>
<dbReference type="Pfam" id="PF00501">
    <property type="entry name" value="AMP-binding"/>
    <property type="match status" value="1"/>
</dbReference>
<evidence type="ECO:0000313" key="4">
    <source>
        <dbReference type="EMBL" id="VAW29819.1"/>
    </source>
</evidence>
<accession>A0A3B0UYY4</accession>